<dbReference type="Gene3D" id="2.40.70.10">
    <property type="entry name" value="Acid Proteases"/>
    <property type="match status" value="1"/>
</dbReference>
<gene>
    <name evidence="2" type="ORF">B296_00003317</name>
</gene>
<feature type="region of interest" description="Disordered" evidence="1">
    <location>
        <begin position="158"/>
        <end position="217"/>
    </location>
</feature>
<dbReference type="AlphaFoldDB" id="A0A427B5P7"/>
<dbReference type="EMBL" id="AMZH03000431">
    <property type="protein sequence ID" value="RRT83793.1"/>
    <property type="molecule type" value="Genomic_DNA"/>
</dbReference>
<evidence type="ECO:0000313" key="2">
    <source>
        <dbReference type="EMBL" id="RRT83793.1"/>
    </source>
</evidence>
<dbReference type="InterPro" id="IPR021109">
    <property type="entry name" value="Peptidase_aspartic_dom_sf"/>
</dbReference>
<comment type="caution">
    <text evidence="2">The sequence shown here is derived from an EMBL/GenBank/DDBJ whole genome shotgun (WGS) entry which is preliminary data.</text>
</comment>
<dbReference type="PANTHER" id="PTHR33240:SF8">
    <property type="entry name" value="OS03G0439900 PROTEIN"/>
    <property type="match status" value="1"/>
</dbReference>
<name>A0A427B5P7_ENSVE</name>
<sequence length="217" mass="24344">MRKLREPLPHPKGPLEKQIDVIVDGPASRGGSSLAHKAYTRAPVEKTPKHECNLEITGSSVDILYFDDFQKICLFNKDLIPMTSALTGYTRDTISPLGITTLPVTVREEPRSKMLMYSFMVVKLPLAYNVILGRPTLNKLRATISTFHRMMKFPTNAGVHKARSDPRESRQCYMTSTTLPKKAKPEVPITNPRELSKSTPRQKPMGQVVEVPSTKDI</sequence>
<dbReference type="PANTHER" id="PTHR33240">
    <property type="entry name" value="OS08G0508500 PROTEIN"/>
    <property type="match status" value="1"/>
</dbReference>
<protein>
    <recommendedName>
        <fullName evidence="4">Reverse transcriptase domain-containing protein</fullName>
    </recommendedName>
</protein>
<accession>A0A427B5P7</accession>
<dbReference type="Proteomes" id="UP000287651">
    <property type="component" value="Unassembled WGS sequence"/>
</dbReference>
<organism evidence="2 3">
    <name type="scientific">Ensete ventricosum</name>
    <name type="common">Abyssinian banana</name>
    <name type="synonym">Musa ensete</name>
    <dbReference type="NCBI Taxonomy" id="4639"/>
    <lineage>
        <taxon>Eukaryota</taxon>
        <taxon>Viridiplantae</taxon>
        <taxon>Streptophyta</taxon>
        <taxon>Embryophyta</taxon>
        <taxon>Tracheophyta</taxon>
        <taxon>Spermatophyta</taxon>
        <taxon>Magnoliopsida</taxon>
        <taxon>Liliopsida</taxon>
        <taxon>Zingiberales</taxon>
        <taxon>Musaceae</taxon>
        <taxon>Ensete</taxon>
    </lineage>
</organism>
<evidence type="ECO:0008006" key="4">
    <source>
        <dbReference type="Google" id="ProtNLM"/>
    </source>
</evidence>
<evidence type="ECO:0000256" key="1">
    <source>
        <dbReference type="SAM" id="MobiDB-lite"/>
    </source>
</evidence>
<proteinExistence type="predicted"/>
<reference evidence="2 3" key="1">
    <citation type="journal article" date="2014" name="Agronomy (Basel)">
        <title>A Draft Genome Sequence for Ensete ventricosum, the Drought-Tolerant Tree Against Hunger.</title>
        <authorList>
            <person name="Harrison J."/>
            <person name="Moore K.A."/>
            <person name="Paszkiewicz K."/>
            <person name="Jones T."/>
            <person name="Grant M."/>
            <person name="Ambacheew D."/>
            <person name="Muzemil S."/>
            <person name="Studholme D.J."/>
        </authorList>
    </citation>
    <scope>NUCLEOTIDE SEQUENCE [LARGE SCALE GENOMIC DNA]</scope>
</reference>
<evidence type="ECO:0000313" key="3">
    <source>
        <dbReference type="Proteomes" id="UP000287651"/>
    </source>
</evidence>